<feature type="transmembrane region" description="Helical" evidence="1">
    <location>
        <begin position="309"/>
        <end position="331"/>
    </location>
</feature>
<dbReference type="OrthoDB" id="9814807at2"/>
<dbReference type="RefSeq" id="WP_090658694.1">
    <property type="nucleotide sequence ID" value="NZ_FOIA01000016.1"/>
</dbReference>
<dbReference type="PANTHER" id="PTHR23028">
    <property type="entry name" value="ACETYLTRANSFERASE"/>
    <property type="match status" value="1"/>
</dbReference>
<dbReference type="EMBL" id="FOIA01000016">
    <property type="protein sequence ID" value="SET22910.1"/>
    <property type="molecule type" value="Genomic_DNA"/>
</dbReference>
<keyword evidence="1" id="KW-0812">Transmembrane</keyword>
<keyword evidence="3" id="KW-0378">Hydrolase</keyword>
<dbReference type="GO" id="GO:0016747">
    <property type="term" value="F:acyltransferase activity, transferring groups other than amino-acyl groups"/>
    <property type="evidence" value="ECO:0007669"/>
    <property type="project" value="InterPro"/>
</dbReference>
<feature type="transmembrane region" description="Helical" evidence="1">
    <location>
        <begin position="213"/>
        <end position="234"/>
    </location>
</feature>
<evidence type="ECO:0000313" key="4">
    <source>
        <dbReference type="Proteomes" id="UP000199345"/>
    </source>
</evidence>
<feature type="transmembrane region" description="Helical" evidence="1">
    <location>
        <begin position="246"/>
        <end position="267"/>
    </location>
</feature>
<feature type="transmembrane region" description="Helical" evidence="1">
    <location>
        <begin position="156"/>
        <end position="176"/>
    </location>
</feature>
<dbReference type="AlphaFoldDB" id="A0A1I0CT63"/>
<feature type="transmembrane region" description="Helical" evidence="1">
    <location>
        <begin position="44"/>
        <end position="68"/>
    </location>
</feature>
<dbReference type="GO" id="GO:0016787">
    <property type="term" value="F:hydrolase activity"/>
    <property type="evidence" value="ECO:0007669"/>
    <property type="project" value="UniProtKB-KW"/>
</dbReference>
<name>A0A1I0CT63_9PROT</name>
<evidence type="ECO:0000259" key="2">
    <source>
        <dbReference type="Pfam" id="PF01757"/>
    </source>
</evidence>
<accession>A0A1I0CT63</accession>
<keyword evidence="3" id="KW-0808">Transferase</keyword>
<feature type="transmembrane region" description="Helical" evidence="1">
    <location>
        <begin position="129"/>
        <end position="149"/>
    </location>
</feature>
<dbReference type="Proteomes" id="UP000199345">
    <property type="component" value="Unassembled WGS sequence"/>
</dbReference>
<dbReference type="GO" id="GO:0000271">
    <property type="term" value="P:polysaccharide biosynthetic process"/>
    <property type="evidence" value="ECO:0007669"/>
    <property type="project" value="TreeGrafter"/>
</dbReference>
<evidence type="ECO:0000256" key="1">
    <source>
        <dbReference type="SAM" id="Phobius"/>
    </source>
</evidence>
<feature type="domain" description="Acyltransferase 3" evidence="2">
    <location>
        <begin position="12"/>
        <end position="328"/>
    </location>
</feature>
<protein>
    <submittedName>
        <fullName evidence="3">Peptidoglycan/LPS O-acetylase OafA/YrhL, contains acyltransferase and SGNH-hydrolase domains</fullName>
    </submittedName>
</protein>
<feature type="transmembrane region" description="Helical" evidence="1">
    <location>
        <begin position="279"/>
        <end position="297"/>
    </location>
</feature>
<feature type="transmembrane region" description="Helical" evidence="1">
    <location>
        <begin position="188"/>
        <end position="206"/>
    </location>
</feature>
<reference evidence="4" key="1">
    <citation type="submission" date="2016-10" db="EMBL/GenBank/DDBJ databases">
        <authorList>
            <person name="Varghese N."/>
            <person name="Submissions S."/>
        </authorList>
    </citation>
    <scope>NUCLEOTIDE SEQUENCE [LARGE SCALE GENOMIC DNA]</scope>
    <source>
        <strain evidence="4">Nm71</strain>
    </source>
</reference>
<keyword evidence="1" id="KW-0472">Membrane</keyword>
<dbReference type="InterPro" id="IPR050879">
    <property type="entry name" value="Acyltransferase_3"/>
</dbReference>
<organism evidence="3 4">
    <name type="scientific">Nitrosomonas marina</name>
    <dbReference type="NCBI Taxonomy" id="917"/>
    <lineage>
        <taxon>Bacteria</taxon>
        <taxon>Pseudomonadati</taxon>
        <taxon>Pseudomonadota</taxon>
        <taxon>Betaproteobacteria</taxon>
        <taxon>Nitrosomonadales</taxon>
        <taxon>Nitrosomonadaceae</taxon>
        <taxon>Nitrosomonas</taxon>
    </lineage>
</organism>
<keyword evidence="1" id="KW-1133">Transmembrane helix</keyword>
<sequence>MNDIRPTRGINISIELLRGVAAIMVMLCHYAVILQGTERGWLNFFYTGVDFFFVISGFVFAPTLLAPARENAAAFATRRVFRIYPLFLAAIVFYALLPHKTWDNSIILQHALFLHTAVSKEIAFYYNPAFWSLPVEMEFYMLIAFCVFLRIRSTSFIMIFLFGFSLLTGLMAHQFLPADSHAKLVLSHHLPTILPEFLLGTLAFQISRKCAQLPGLVLGAAGLVLLFMLGQGFVTHGDTMSDLTYGQFNLLCALGYQWILIAAVVLFSPARAGAPLSQLASALGNLSYGIYLFHNAIPPLLKHYFQLDGMLLFTSSTVGTLCIAAVMYNILENPARNYGRHFARQLYRPG</sequence>
<dbReference type="InterPro" id="IPR002656">
    <property type="entry name" value="Acyl_transf_3_dom"/>
</dbReference>
<feature type="transmembrane region" description="Helical" evidence="1">
    <location>
        <begin position="12"/>
        <end position="32"/>
    </location>
</feature>
<keyword evidence="4" id="KW-1185">Reference proteome</keyword>
<dbReference type="Pfam" id="PF01757">
    <property type="entry name" value="Acyl_transf_3"/>
    <property type="match status" value="1"/>
</dbReference>
<dbReference type="GO" id="GO:0016020">
    <property type="term" value="C:membrane"/>
    <property type="evidence" value="ECO:0007669"/>
    <property type="project" value="TreeGrafter"/>
</dbReference>
<dbReference type="PANTHER" id="PTHR23028:SF53">
    <property type="entry name" value="ACYL_TRANSF_3 DOMAIN-CONTAINING PROTEIN"/>
    <property type="match status" value="1"/>
</dbReference>
<feature type="transmembrane region" description="Helical" evidence="1">
    <location>
        <begin position="80"/>
        <end position="97"/>
    </location>
</feature>
<proteinExistence type="predicted"/>
<gene>
    <name evidence="3" type="ORF">SAMN05216326_11629</name>
</gene>
<evidence type="ECO:0000313" key="3">
    <source>
        <dbReference type="EMBL" id="SET22910.1"/>
    </source>
</evidence>
<keyword evidence="3" id="KW-0012">Acyltransferase</keyword>